<dbReference type="Pfam" id="PF11746">
    <property type="entry name" value="DUF3303"/>
    <property type="match status" value="1"/>
</dbReference>
<organism evidence="2">
    <name type="scientific">marine metagenome</name>
    <dbReference type="NCBI Taxonomy" id="408172"/>
    <lineage>
        <taxon>unclassified sequences</taxon>
        <taxon>metagenomes</taxon>
        <taxon>ecological metagenomes</taxon>
    </lineage>
</organism>
<protein>
    <recommendedName>
        <fullName evidence="3">DUF3303 domain-containing protein</fullName>
    </recommendedName>
</protein>
<dbReference type="AlphaFoldDB" id="A0A382LRX4"/>
<feature type="region of interest" description="Disordered" evidence="1">
    <location>
        <begin position="1"/>
        <end position="28"/>
    </location>
</feature>
<dbReference type="EMBL" id="UINC01088359">
    <property type="protein sequence ID" value="SVC38505.1"/>
    <property type="molecule type" value="Genomic_DNA"/>
</dbReference>
<evidence type="ECO:0000313" key="2">
    <source>
        <dbReference type="EMBL" id="SVC38505.1"/>
    </source>
</evidence>
<evidence type="ECO:0008006" key="3">
    <source>
        <dbReference type="Google" id="ProtNLM"/>
    </source>
</evidence>
<sequence length="149" mass="16539">YAEPCGNPEPTPHPVGLQLRRGGGASAGSPLRWPSRYAALTLPDIRHSDRRGSMKFMVTWRIHEAHRHEAFKGFCEMTKEEDQADHGDSIRVIGRWHDLPGFTGVAICESDDAAAVANWCLNWNAVLDVDVKMVLDDDEARAVGNARYA</sequence>
<dbReference type="InterPro" id="IPR021734">
    <property type="entry name" value="DUF3303"/>
</dbReference>
<gene>
    <name evidence="2" type="ORF">METZ01_LOCUS291359</name>
</gene>
<evidence type="ECO:0000256" key="1">
    <source>
        <dbReference type="SAM" id="MobiDB-lite"/>
    </source>
</evidence>
<name>A0A382LRX4_9ZZZZ</name>
<feature type="non-terminal residue" evidence="2">
    <location>
        <position position="1"/>
    </location>
</feature>
<proteinExistence type="predicted"/>
<reference evidence="2" key="1">
    <citation type="submission" date="2018-05" db="EMBL/GenBank/DDBJ databases">
        <authorList>
            <person name="Lanie J.A."/>
            <person name="Ng W.-L."/>
            <person name="Kazmierczak K.M."/>
            <person name="Andrzejewski T.M."/>
            <person name="Davidsen T.M."/>
            <person name="Wayne K.J."/>
            <person name="Tettelin H."/>
            <person name="Glass J.I."/>
            <person name="Rusch D."/>
            <person name="Podicherti R."/>
            <person name="Tsui H.-C.T."/>
            <person name="Winkler M.E."/>
        </authorList>
    </citation>
    <scope>NUCLEOTIDE SEQUENCE</scope>
</reference>
<accession>A0A382LRX4</accession>